<accession>A0A0E9UQ04</accession>
<evidence type="ECO:0000313" key="1">
    <source>
        <dbReference type="EMBL" id="JAH67831.1"/>
    </source>
</evidence>
<dbReference type="AlphaFoldDB" id="A0A0E9UQ04"/>
<sequence length="24" mass="2686">MSADSVWMNESMLHVWGLTSTSES</sequence>
<name>A0A0E9UQ04_ANGAN</name>
<protein>
    <submittedName>
        <fullName evidence="1">Uncharacterized protein</fullName>
    </submittedName>
</protein>
<reference evidence="1" key="1">
    <citation type="submission" date="2014-11" db="EMBL/GenBank/DDBJ databases">
        <authorList>
            <person name="Amaro Gonzalez C."/>
        </authorList>
    </citation>
    <scope>NUCLEOTIDE SEQUENCE</scope>
</reference>
<proteinExistence type="predicted"/>
<organism evidence="1">
    <name type="scientific">Anguilla anguilla</name>
    <name type="common">European freshwater eel</name>
    <name type="synonym">Muraena anguilla</name>
    <dbReference type="NCBI Taxonomy" id="7936"/>
    <lineage>
        <taxon>Eukaryota</taxon>
        <taxon>Metazoa</taxon>
        <taxon>Chordata</taxon>
        <taxon>Craniata</taxon>
        <taxon>Vertebrata</taxon>
        <taxon>Euteleostomi</taxon>
        <taxon>Actinopterygii</taxon>
        <taxon>Neopterygii</taxon>
        <taxon>Teleostei</taxon>
        <taxon>Anguilliformes</taxon>
        <taxon>Anguillidae</taxon>
        <taxon>Anguilla</taxon>
    </lineage>
</organism>
<dbReference type="EMBL" id="GBXM01040746">
    <property type="protein sequence ID" value="JAH67831.1"/>
    <property type="molecule type" value="Transcribed_RNA"/>
</dbReference>
<reference evidence="1" key="2">
    <citation type="journal article" date="2015" name="Fish Shellfish Immunol.">
        <title>Early steps in the European eel (Anguilla anguilla)-Vibrio vulnificus interaction in the gills: Role of the RtxA13 toxin.</title>
        <authorList>
            <person name="Callol A."/>
            <person name="Pajuelo D."/>
            <person name="Ebbesson L."/>
            <person name="Teles M."/>
            <person name="MacKenzie S."/>
            <person name="Amaro C."/>
        </authorList>
    </citation>
    <scope>NUCLEOTIDE SEQUENCE</scope>
</reference>